<organism evidence="3 4">
    <name type="scientific">Pyrodictium occultum</name>
    <dbReference type="NCBI Taxonomy" id="2309"/>
    <lineage>
        <taxon>Archaea</taxon>
        <taxon>Thermoproteota</taxon>
        <taxon>Thermoprotei</taxon>
        <taxon>Desulfurococcales</taxon>
        <taxon>Pyrodictiaceae</taxon>
        <taxon>Pyrodictium</taxon>
    </lineage>
</organism>
<name>A0A0V8RRX3_PYROC</name>
<evidence type="ECO:0000256" key="2">
    <source>
        <dbReference type="ARBA" id="ARBA00022679"/>
    </source>
</evidence>
<dbReference type="PANTHER" id="PTHR40048:SF1">
    <property type="entry name" value="RHAMNOSYL O-METHYLTRANSFERASE"/>
    <property type="match status" value="1"/>
</dbReference>
<keyword evidence="2 3" id="KW-0808">Transferase</keyword>
<dbReference type="Gene3D" id="3.40.50.150">
    <property type="entry name" value="Vaccinia Virus protein VP39"/>
    <property type="match status" value="1"/>
</dbReference>
<dbReference type="PANTHER" id="PTHR40048">
    <property type="entry name" value="RHAMNOSYL O-METHYLTRANSFERASE"/>
    <property type="match status" value="1"/>
</dbReference>
<accession>A0A0V8RRX3</accession>
<sequence>MSDIDLINALTIRPAQVKEEIREFLSILQKIRPKIILEIGTERGGTLFLLSQVADEDATLISIDLPWDNRASKGHSFGFSYPPWREKLYRSFARGNQKIYLLRGDSHSQATLMEVKRILRGRKLDVLFIDGDHTYEGVKKDFEMYSPLVKKGGIIAFHDIVPHLPETGCEVNKFWNEIKNNYKYLLR</sequence>
<proteinExistence type="predicted"/>
<dbReference type="AlphaFoldDB" id="A0A0V8RRX3"/>
<reference evidence="3 4" key="1">
    <citation type="submission" date="2015-11" db="EMBL/GenBank/DDBJ databases">
        <title>Genome sequence of Pyrodictium occultum PL-19, a marine hyperthermophilic archaeon isolated from Volcano, Italy.</title>
        <authorList>
            <person name="Utturkar S."/>
            <person name="Huber H."/>
            <person name="Leptihn S."/>
            <person name="Brown S."/>
            <person name="Stetter K.O."/>
            <person name="Podar M."/>
        </authorList>
    </citation>
    <scope>NUCLEOTIDE SEQUENCE [LARGE SCALE GENOMIC DNA]</scope>
    <source>
        <strain evidence="3 4">PL-19</strain>
    </source>
</reference>
<dbReference type="SUPFAM" id="SSF53335">
    <property type="entry name" value="S-adenosyl-L-methionine-dependent methyltransferases"/>
    <property type="match status" value="1"/>
</dbReference>
<dbReference type="Proteomes" id="UP000053352">
    <property type="component" value="Unassembled WGS sequence"/>
</dbReference>
<keyword evidence="1 3" id="KW-0489">Methyltransferase</keyword>
<gene>
    <name evidence="3" type="ORF">CF15_08295</name>
</gene>
<dbReference type="Pfam" id="PF13578">
    <property type="entry name" value="Methyltransf_24"/>
    <property type="match status" value="1"/>
</dbReference>
<comment type="caution">
    <text evidence="3">The sequence shown here is derived from an EMBL/GenBank/DDBJ whole genome shotgun (WGS) entry which is preliminary data.</text>
</comment>
<dbReference type="GO" id="GO:0032259">
    <property type="term" value="P:methylation"/>
    <property type="evidence" value="ECO:0007669"/>
    <property type="project" value="UniProtKB-KW"/>
</dbReference>
<evidence type="ECO:0000313" key="3">
    <source>
        <dbReference type="EMBL" id="KSW10801.1"/>
    </source>
</evidence>
<dbReference type="GO" id="GO:0005886">
    <property type="term" value="C:plasma membrane"/>
    <property type="evidence" value="ECO:0007669"/>
    <property type="project" value="TreeGrafter"/>
</dbReference>
<dbReference type="InterPro" id="IPR029063">
    <property type="entry name" value="SAM-dependent_MTases_sf"/>
</dbReference>
<evidence type="ECO:0000256" key="1">
    <source>
        <dbReference type="ARBA" id="ARBA00022603"/>
    </source>
</evidence>
<keyword evidence="4" id="KW-1185">Reference proteome</keyword>
<protein>
    <submittedName>
        <fullName evidence="3">Methyltransferase</fullName>
    </submittedName>
</protein>
<evidence type="ECO:0000313" key="4">
    <source>
        <dbReference type="Proteomes" id="UP000053352"/>
    </source>
</evidence>
<dbReference type="EMBL" id="LNTB01000002">
    <property type="protein sequence ID" value="KSW10801.1"/>
    <property type="molecule type" value="Genomic_DNA"/>
</dbReference>
<dbReference type="GO" id="GO:0008168">
    <property type="term" value="F:methyltransferase activity"/>
    <property type="evidence" value="ECO:0007669"/>
    <property type="project" value="UniProtKB-KW"/>
</dbReference>